<dbReference type="EMBL" id="JBEZFP010000127">
    <property type="protein sequence ID" value="MEU8138537.1"/>
    <property type="molecule type" value="Genomic_DNA"/>
</dbReference>
<accession>A0ABV3DSW3</accession>
<name>A0ABV3DSW3_9ACTN</name>
<evidence type="ECO:0000313" key="2">
    <source>
        <dbReference type="EMBL" id="MEU8138537.1"/>
    </source>
</evidence>
<organism evidence="2 3">
    <name type="scientific">Streptodolium elevatio</name>
    <dbReference type="NCBI Taxonomy" id="3157996"/>
    <lineage>
        <taxon>Bacteria</taxon>
        <taxon>Bacillati</taxon>
        <taxon>Actinomycetota</taxon>
        <taxon>Actinomycetes</taxon>
        <taxon>Kitasatosporales</taxon>
        <taxon>Streptomycetaceae</taxon>
        <taxon>Streptodolium</taxon>
    </lineage>
</organism>
<reference evidence="2 3" key="1">
    <citation type="submission" date="2024-06" db="EMBL/GenBank/DDBJ databases">
        <title>The Natural Products Discovery Center: Release of the First 8490 Sequenced Strains for Exploring Actinobacteria Biosynthetic Diversity.</title>
        <authorList>
            <person name="Kalkreuter E."/>
            <person name="Kautsar S.A."/>
            <person name="Yang D."/>
            <person name="Bader C.D."/>
            <person name="Teijaro C.N."/>
            <person name="Fluegel L."/>
            <person name="Davis C.M."/>
            <person name="Simpson J.R."/>
            <person name="Lauterbach L."/>
            <person name="Steele A.D."/>
            <person name="Gui C."/>
            <person name="Meng S."/>
            <person name="Li G."/>
            <person name="Viehrig K."/>
            <person name="Ye F."/>
            <person name="Su P."/>
            <person name="Kiefer A.F."/>
            <person name="Nichols A."/>
            <person name="Cepeda A.J."/>
            <person name="Yan W."/>
            <person name="Fan B."/>
            <person name="Jiang Y."/>
            <person name="Adhikari A."/>
            <person name="Zheng C.-J."/>
            <person name="Schuster L."/>
            <person name="Cowan T.M."/>
            <person name="Smanski M.J."/>
            <person name="Chevrette M.G."/>
            <person name="De Carvalho L.P.S."/>
            <person name="Shen B."/>
        </authorList>
    </citation>
    <scope>NUCLEOTIDE SEQUENCE [LARGE SCALE GENOMIC DNA]</scope>
    <source>
        <strain evidence="2 3">NPDC048946</strain>
    </source>
</reference>
<protein>
    <submittedName>
        <fullName evidence="2">Uncharacterized protein</fullName>
    </submittedName>
</protein>
<dbReference type="RefSeq" id="WP_358362068.1">
    <property type="nucleotide sequence ID" value="NZ_JBEZFP010000127.1"/>
</dbReference>
<sequence length="370" mass="40589">MLTSLDDSQWHQLPTTFDHVGTSDPRFFDRVWFAASDPAGTSTVHLTLGVYANMNVVDAGCVVVHDGIQHNVRSSRQLRPRHETFAGPIRVDVLEPMRRLRLTVSPGEHGISGELIWSAVAPAHEEPPHFRRRRGRVVEDYTRFDQIGTCTGWLEADGQRIEVDKWWSCRDHSWGVRERVGIAEPVTGPPAPRAGGLFAFLFFSTDSHAGHVQAAPGYTSAGLTDRKTQDTVDHIPVVGLQAAFSDDQRPRRMTEVTFALGTDGGETRLRLVADRPAVAMTGLGYGGYADGLGLGVWRGTEHLEHDRWDVSHPATVVMPDGKATRPVHRIQPVRVTARHPDGATSTGNGSLTFVAEGPLTDFGLPETAQH</sequence>
<proteinExistence type="predicted"/>
<gene>
    <name evidence="2" type="ORF">AB0C36_34200</name>
</gene>
<comment type="caution">
    <text evidence="2">The sequence shown here is derived from an EMBL/GenBank/DDBJ whole genome shotgun (WGS) entry which is preliminary data.</text>
</comment>
<keyword evidence="3" id="KW-1185">Reference proteome</keyword>
<dbReference type="Proteomes" id="UP001551482">
    <property type="component" value="Unassembled WGS sequence"/>
</dbReference>
<evidence type="ECO:0000313" key="3">
    <source>
        <dbReference type="Proteomes" id="UP001551482"/>
    </source>
</evidence>
<evidence type="ECO:0000256" key="1">
    <source>
        <dbReference type="SAM" id="MobiDB-lite"/>
    </source>
</evidence>
<feature type="region of interest" description="Disordered" evidence="1">
    <location>
        <begin position="338"/>
        <end position="370"/>
    </location>
</feature>